<evidence type="ECO:0000313" key="3">
    <source>
        <dbReference type="Proteomes" id="UP000235116"/>
    </source>
</evidence>
<dbReference type="Proteomes" id="UP000235116">
    <property type="component" value="Chromosome"/>
</dbReference>
<dbReference type="KEGG" id="kak:Kalk_10835"/>
<dbReference type="Gene3D" id="2.60.200.20">
    <property type="match status" value="1"/>
</dbReference>
<organism evidence="2 3">
    <name type="scientific">Ketobacter alkanivorans</name>
    <dbReference type="NCBI Taxonomy" id="1917421"/>
    <lineage>
        <taxon>Bacteria</taxon>
        <taxon>Pseudomonadati</taxon>
        <taxon>Pseudomonadota</taxon>
        <taxon>Gammaproteobacteria</taxon>
        <taxon>Pseudomonadales</taxon>
        <taxon>Ketobacteraceae</taxon>
        <taxon>Ketobacter</taxon>
    </lineage>
</organism>
<dbReference type="InterPro" id="IPR050923">
    <property type="entry name" value="Cell_Proc_Reg/RNA_Proc"/>
</dbReference>
<sequence>MAILAQLVDDVVVSKFDLKPGELAIGRHPDNEVMIDDISVSGHHAVIEVVASKYLEGTLEFFIVDKGSKNGTFVNERPVNERERLVDGDVIRLAWNKFKLIDDAGNNLASTAHVLQ</sequence>
<dbReference type="OrthoDB" id="151099at2"/>
<dbReference type="RefSeq" id="WP_101894267.1">
    <property type="nucleotide sequence ID" value="NZ_CP022684.1"/>
</dbReference>
<gene>
    <name evidence="2" type="ORF">Kalk_10835</name>
</gene>
<feature type="domain" description="FHA" evidence="1">
    <location>
        <begin position="23"/>
        <end position="79"/>
    </location>
</feature>
<dbReference type="PANTHER" id="PTHR23308">
    <property type="entry name" value="NUCLEAR INHIBITOR OF PROTEIN PHOSPHATASE-1"/>
    <property type="match status" value="1"/>
</dbReference>
<dbReference type="CDD" id="cd00060">
    <property type="entry name" value="FHA"/>
    <property type="match status" value="1"/>
</dbReference>
<dbReference type="EMBL" id="CP022684">
    <property type="protein sequence ID" value="AUM12885.1"/>
    <property type="molecule type" value="Genomic_DNA"/>
</dbReference>
<dbReference type="PROSITE" id="PS50006">
    <property type="entry name" value="FHA_DOMAIN"/>
    <property type="match status" value="1"/>
</dbReference>
<dbReference type="AlphaFoldDB" id="A0A2K9LN28"/>
<evidence type="ECO:0000313" key="2">
    <source>
        <dbReference type="EMBL" id="AUM12885.1"/>
    </source>
</evidence>
<dbReference type="Pfam" id="PF00498">
    <property type="entry name" value="FHA"/>
    <property type="match status" value="1"/>
</dbReference>
<proteinExistence type="predicted"/>
<accession>A0A2K9LN28</accession>
<dbReference type="SUPFAM" id="SSF49879">
    <property type="entry name" value="SMAD/FHA domain"/>
    <property type="match status" value="1"/>
</dbReference>
<reference evidence="3" key="1">
    <citation type="submission" date="2017-08" db="EMBL/GenBank/DDBJ databases">
        <title>Direct submision.</title>
        <authorList>
            <person name="Kim S.-J."/>
            <person name="Rhee S.-K."/>
        </authorList>
    </citation>
    <scope>NUCLEOTIDE SEQUENCE [LARGE SCALE GENOMIC DNA]</scope>
    <source>
        <strain evidence="3">GI5</strain>
    </source>
</reference>
<name>A0A2K9LN28_9GAMM</name>
<dbReference type="InterPro" id="IPR000253">
    <property type="entry name" value="FHA_dom"/>
</dbReference>
<keyword evidence="3" id="KW-1185">Reference proteome</keyword>
<dbReference type="InterPro" id="IPR008984">
    <property type="entry name" value="SMAD_FHA_dom_sf"/>
</dbReference>
<protein>
    <submittedName>
        <fullName evidence="2">FHA domain-containing protein</fullName>
    </submittedName>
</protein>
<evidence type="ECO:0000259" key="1">
    <source>
        <dbReference type="PROSITE" id="PS50006"/>
    </source>
</evidence>
<dbReference type="SMART" id="SM00240">
    <property type="entry name" value="FHA"/>
    <property type="match status" value="1"/>
</dbReference>